<dbReference type="Proteomes" id="UP000325690">
    <property type="component" value="Unassembled WGS sequence"/>
</dbReference>
<comment type="caution">
    <text evidence="2">The sequence shown here is derived from an EMBL/GenBank/DDBJ whole genome shotgun (WGS) entry which is preliminary data.</text>
</comment>
<organism evidence="2 3">
    <name type="scientific">Mycolicibacterium phlei DSM 43239 = CCUG 21000</name>
    <dbReference type="NCBI Taxonomy" id="1226750"/>
    <lineage>
        <taxon>Bacteria</taxon>
        <taxon>Bacillati</taxon>
        <taxon>Actinomycetota</taxon>
        <taxon>Actinomycetes</taxon>
        <taxon>Mycobacteriales</taxon>
        <taxon>Mycobacteriaceae</taxon>
        <taxon>Mycolicibacterium</taxon>
    </lineage>
</organism>
<feature type="transmembrane region" description="Helical" evidence="1">
    <location>
        <begin position="233"/>
        <end position="253"/>
    </location>
</feature>
<accession>A0A5N5UZ45</accession>
<feature type="transmembrane region" description="Helical" evidence="1">
    <location>
        <begin position="18"/>
        <end position="38"/>
    </location>
</feature>
<sequence>MAGGPDVAVRPVTGRAPLLGWALAVGFLVFAVVALLNMQSGLHGDPRTSNPDPGPAPYPPFLGVANWPLLVSVMSAVLTVCFFGYLGWRSLRDGHAHWLVPVAIAAWCAGALDPLANWAVFAVFDPRVGHFPLSWPYFDISPLLEPTLSFLGGYASYYVLTGLGLLSLHRRPVAPRIRPGGWLDRHPLAALFITGFIAGLPLNTVMQLMWLKVGFFVYSQAAGPVLHIWGCQLPLSMVIYDSVLFAVVAVLCVRDDSGRLAVVTRLVQRVSGSRATTARLTAAAMAVLLPTVMVPITVLSLLRVAGDPGPAYDEWPYPTVKVYDPYGDLERAGKPGPFYR</sequence>
<evidence type="ECO:0000256" key="1">
    <source>
        <dbReference type="SAM" id="Phobius"/>
    </source>
</evidence>
<name>A0A5N5UZ45_MYCPH</name>
<dbReference type="EMBL" id="ANBP01000021">
    <property type="protein sequence ID" value="KAB7754915.1"/>
    <property type="molecule type" value="Genomic_DNA"/>
</dbReference>
<keyword evidence="1" id="KW-0472">Membrane</keyword>
<feature type="transmembrane region" description="Helical" evidence="1">
    <location>
        <begin position="67"/>
        <end position="86"/>
    </location>
</feature>
<dbReference type="RefSeq" id="WP_082803998.1">
    <property type="nucleotide sequence ID" value="NZ_ANBP01000021.1"/>
</dbReference>
<feature type="transmembrane region" description="Helical" evidence="1">
    <location>
        <begin position="98"/>
        <end position="124"/>
    </location>
</feature>
<gene>
    <name evidence="2" type="ORF">MPHL21000_14635</name>
</gene>
<evidence type="ECO:0000313" key="2">
    <source>
        <dbReference type="EMBL" id="KAB7754915.1"/>
    </source>
</evidence>
<evidence type="ECO:0000313" key="3">
    <source>
        <dbReference type="Proteomes" id="UP000325690"/>
    </source>
</evidence>
<keyword evidence="3" id="KW-1185">Reference proteome</keyword>
<evidence type="ECO:0008006" key="4">
    <source>
        <dbReference type="Google" id="ProtNLM"/>
    </source>
</evidence>
<proteinExistence type="predicted"/>
<feature type="transmembrane region" description="Helical" evidence="1">
    <location>
        <begin position="280"/>
        <end position="302"/>
    </location>
</feature>
<protein>
    <recommendedName>
        <fullName evidence="4">DUF5135 domain-containing protein</fullName>
    </recommendedName>
</protein>
<keyword evidence="1" id="KW-1133">Transmembrane helix</keyword>
<dbReference type="AlphaFoldDB" id="A0A5N5UZ45"/>
<reference evidence="2 3" key="1">
    <citation type="submission" date="2012-10" db="EMBL/GenBank/DDBJ databases">
        <title>The draft sequence of the Mycobacterium pheli genome.</title>
        <authorList>
            <person name="Pettersson B.M.F."/>
            <person name="Das S."/>
            <person name="Dasgupta S."/>
            <person name="Bhattacharya A."/>
            <person name="Kirsebom L.A."/>
        </authorList>
    </citation>
    <scope>NUCLEOTIDE SEQUENCE [LARGE SCALE GENOMIC DNA]</scope>
    <source>
        <strain evidence="2 3">CCUG 21000</strain>
    </source>
</reference>
<feature type="transmembrane region" description="Helical" evidence="1">
    <location>
        <begin position="148"/>
        <end position="168"/>
    </location>
</feature>
<feature type="transmembrane region" description="Helical" evidence="1">
    <location>
        <begin position="188"/>
        <end position="213"/>
    </location>
</feature>
<keyword evidence="1" id="KW-0812">Transmembrane</keyword>